<organism evidence="6 7">
    <name type="scientific">Clonostachys chloroleuca</name>
    <dbReference type="NCBI Taxonomy" id="1926264"/>
    <lineage>
        <taxon>Eukaryota</taxon>
        <taxon>Fungi</taxon>
        <taxon>Dikarya</taxon>
        <taxon>Ascomycota</taxon>
        <taxon>Pezizomycotina</taxon>
        <taxon>Sordariomycetes</taxon>
        <taxon>Hypocreomycetidae</taxon>
        <taxon>Hypocreales</taxon>
        <taxon>Bionectriaceae</taxon>
        <taxon>Clonostachys</taxon>
    </lineage>
</organism>
<protein>
    <recommendedName>
        <fullName evidence="8">Major facilitator superfamily (MFS) profile domain-containing protein</fullName>
    </recommendedName>
</protein>
<dbReference type="AlphaFoldDB" id="A0AA35Q224"/>
<keyword evidence="2 5" id="KW-0812">Transmembrane</keyword>
<evidence type="ECO:0000256" key="4">
    <source>
        <dbReference type="ARBA" id="ARBA00023136"/>
    </source>
</evidence>
<comment type="subcellular location">
    <subcellularLocation>
        <location evidence="1">Membrane</location>
        <topology evidence="1">Multi-pass membrane protein</topology>
    </subcellularLocation>
</comment>
<evidence type="ECO:0000256" key="2">
    <source>
        <dbReference type="ARBA" id="ARBA00022692"/>
    </source>
</evidence>
<evidence type="ECO:0008006" key="8">
    <source>
        <dbReference type="Google" id="ProtNLM"/>
    </source>
</evidence>
<evidence type="ECO:0000256" key="3">
    <source>
        <dbReference type="ARBA" id="ARBA00022989"/>
    </source>
</evidence>
<name>A0AA35Q224_9HYPO</name>
<dbReference type="InterPro" id="IPR005828">
    <property type="entry name" value="MFS_sugar_transport-like"/>
</dbReference>
<dbReference type="PANTHER" id="PTHR48022:SF59">
    <property type="entry name" value="MAJOR FACILITATOR SUPERFAMILY (MFS) PROFILE DOMAIN-CONTAINING PROTEIN"/>
    <property type="match status" value="1"/>
</dbReference>
<dbReference type="Gene3D" id="1.20.1250.20">
    <property type="entry name" value="MFS general substrate transporter like domains"/>
    <property type="match status" value="1"/>
</dbReference>
<feature type="transmembrane region" description="Helical" evidence="5">
    <location>
        <begin position="33"/>
        <end position="55"/>
    </location>
</feature>
<dbReference type="InterPro" id="IPR050360">
    <property type="entry name" value="MFS_Sugar_Transporters"/>
</dbReference>
<feature type="transmembrane region" description="Helical" evidence="5">
    <location>
        <begin position="207"/>
        <end position="226"/>
    </location>
</feature>
<accession>A0AA35Q224</accession>
<evidence type="ECO:0000256" key="5">
    <source>
        <dbReference type="SAM" id="Phobius"/>
    </source>
</evidence>
<evidence type="ECO:0000313" key="6">
    <source>
        <dbReference type="EMBL" id="CAI6087026.1"/>
    </source>
</evidence>
<keyword evidence="4 5" id="KW-0472">Membrane</keyword>
<keyword evidence="7" id="KW-1185">Reference proteome</keyword>
<dbReference type="Pfam" id="PF00083">
    <property type="entry name" value="Sugar_tr"/>
    <property type="match status" value="1"/>
</dbReference>
<dbReference type="PROSITE" id="PS00216">
    <property type="entry name" value="SUGAR_TRANSPORT_1"/>
    <property type="match status" value="1"/>
</dbReference>
<dbReference type="InterPro" id="IPR005829">
    <property type="entry name" value="Sugar_transporter_CS"/>
</dbReference>
<gene>
    <name evidence="6" type="ORF">CCHLO57077_00009965</name>
</gene>
<keyword evidence="3 5" id="KW-1133">Transmembrane helix</keyword>
<dbReference type="Proteomes" id="UP001160390">
    <property type="component" value="Unassembled WGS sequence"/>
</dbReference>
<dbReference type="GO" id="GO:0005351">
    <property type="term" value="F:carbohydrate:proton symporter activity"/>
    <property type="evidence" value="ECO:0007669"/>
    <property type="project" value="TreeGrafter"/>
</dbReference>
<feature type="transmembrane region" description="Helical" evidence="5">
    <location>
        <begin position="75"/>
        <end position="97"/>
    </location>
</feature>
<comment type="caution">
    <text evidence="6">The sequence shown here is derived from an EMBL/GenBank/DDBJ whole genome shotgun (WGS) entry which is preliminary data.</text>
</comment>
<dbReference type="GO" id="GO:0016020">
    <property type="term" value="C:membrane"/>
    <property type="evidence" value="ECO:0007669"/>
    <property type="project" value="UniProtKB-SubCell"/>
</dbReference>
<proteinExistence type="predicted"/>
<dbReference type="PANTHER" id="PTHR48022">
    <property type="entry name" value="PLASTIDIC GLUCOSE TRANSPORTER 4"/>
    <property type="match status" value="1"/>
</dbReference>
<reference evidence="6" key="1">
    <citation type="submission" date="2023-01" db="EMBL/GenBank/DDBJ databases">
        <authorList>
            <person name="Piombo E."/>
        </authorList>
    </citation>
    <scope>NUCLEOTIDE SEQUENCE</scope>
</reference>
<dbReference type="EMBL" id="CABFNP030000789">
    <property type="protein sequence ID" value="CAI6087026.1"/>
    <property type="molecule type" value="Genomic_DNA"/>
</dbReference>
<evidence type="ECO:0000256" key="1">
    <source>
        <dbReference type="ARBA" id="ARBA00004141"/>
    </source>
</evidence>
<sequence length="287" mass="31396">MISGIAIGALSVGSPITLSEIAPSEGRGLLSSWFVVALGAGLVGGVFCAYGAYLNMPAVQLQYQVGLGGDETRSIFLRGMYGVSKLGFTLIASFFFVELLGRRKSLFIGITAQLLSQIYIGVFIKVHQDGSTNEHASQAATAALFIHAFGYAVGRINDPIYVFGSELWPNRIRSFGAALSQTFHWLFIYGVKFSIPSLLKATNNWGAFIFFAGWCALALGHVYVMVPETSIMARIQWKKKCMNGSLSTQNRTPSTQMIDPQQFLALLGYRMKLSVIFGRFCSVRVRV</sequence>
<dbReference type="InterPro" id="IPR036259">
    <property type="entry name" value="MFS_trans_sf"/>
</dbReference>
<evidence type="ECO:0000313" key="7">
    <source>
        <dbReference type="Proteomes" id="UP001160390"/>
    </source>
</evidence>
<dbReference type="SUPFAM" id="SSF103473">
    <property type="entry name" value="MFS general substrate transporter"/>
    <property type="match status" value="1"/>
</dbReference>